<name>A0A1I8JQ61_9PLAT</name>
<keyword evidence="2" id="KW-0689">Ribosomal protein</keyword>
<feature type="region of interest" description="Disordered" evidence="6">
    <location>
        <begin position="283"/>
        <end position="309"/>
    </location>
</feature>
<dbReference type="Proteomes" id="UP000095280">
    <property type="component" value="Unplaced"/>
</dbReference>
<protein>
    <recommendedName>
        <fullName evidence="4">Large ribosomal subunit protein uL2</fullName>
    </recommendedName>
    <alternativeName>
        <fullName evidence="5">60S ribosomal protein L8</fullName>
    </alternativeName>
</protein>
<evidence type="ECO:0000256" key="4">
    <source>
        <dbReference type="ARBA" id="ARBA00035242"/>
    </source>
</evidence>
<dbReference type="SUPFAM" id="SSF50104">
    <property type="entry name" value="Translation proteins SH3-like domain"/>
    <property type="match status" value="1"/>
</dbReference>
<feature type="compositionally biased region" description="Basic and acidic residues" evidence="6">
    <location>
        <begin position="51"/>
        <end position="64"/>
    </location>
</feature>
<dbReference type="GO" id="GO:0003723">
    <property type="term" value="F:RNA binding"/>
    <property type="evidence" value="ECO:0007669"/>
    <property type="project" value="TreeGrafter"/>
</dbReference>
<dbReference type="AlphaFoldDB" id="A0A1I8JQ61"/>
<dbReference type="GO" id="GO:0002181">
    <property type="term" value="P:cytoplasmic translation"/>
    <property type="evidence" value="ECO:0007669"/>
    <property type="project" value="TreeGrafter"/>
</dbReference>
<dbReference type="PANTHER" id="PTHR13691:SF16">
    <property type="entry name" value="LARGE RIBOSOMAL SUBUNIT PROTEIN UL2"/>
    <property type="match status" value="1"/>
</dbReference>
<evidence type="ECO:0000313" key="7">
    <source>
        <dbReference type="Proteomes" id="UP000095280"/>
    </source>
</evidence>
<evidence type="ECO:0000256" key="2">
    <source>
        <dbReference type="ARBA" id="ARBA00022980"/>
    </source>
</evidence>
<keyword evidence="3" id="KW-0687">Ribonucleoprotein</keyword>
<comment type="similarity">
    <text evidence="1">Belongs to the universal ribosomal protein uL2 family.</text>
</comment>
<proteinExistence type="inferred from homology"/>
<evidence type="ECO:0000256" key="5">
    <source>
        <dbReference type="ARBA" id="ARBA00035350"/>
    </source>
</evidence>
<sequence length="309" mass="32304">MNPVDHPFGGGNHQHIGKPSTIRRDTSAGRKVGLIAARRTGRLRGTKVVIDKGQKERKPEESQKKARRTPAMQQQRTAEFFRSRSAAGGNLRSRLPSHFAEEIKNSNTGGALPGRAAARQSSQATMNAFMVWSRQSAPAFLPERIRAAQLRDQQAAAAGSYAGASGATSTGQGGRARCSTANSAAAAAAAAAAVAAAEMDRRACFGGMTGAFCPCCLRTCSALPEPLVCQQQQQQQQFRPMQPQQGSRSLPISAQAVHLLAAAATLCTTATCRQVAAAMSAALGSPPAAPPPPQPPQPLPQICSLMASN</sequence>
<evidence type="ECO:0000256" key="3">
    <source>
        <dbReference type="ARBA" id="ARBA00023274"/>
    </source>
</evidence>
<accession>A0A1I8JQ61</accession>
<evidence type="ECO:0000313" key="8">
    <source>
        <dbReference type="WBParaSite" id="snap_masked-unitig_3105-processed-gene-0.0-mRNA-1"/>
    </source>
</evidence>
<dbReference type="InterPro" id="IPR008991">
    <property type="entry name" value="Translation_prot_SH3-like_sf"/>
</dbReference>
<dbReference type="InterPro" id="IPR014726">
    <property type="entry name" value="Ribosomal_uL2_dom3"/>
</dbReference>
<reference evidence="8" key="1">
    <citation type="submission" date="2016-11" db="UniProtKB">
        <authorList>
            <consortium name="WormBaseParasite"/>
        </authorList>
    </citation>
    <scope>IDENTIFICATION</scope>
</reference>
<feature type="region of interest" description="Disordered" evidence="6">
    <location>
        <begin position="1"/>
        <end position="31"/>
    </location>
</feature>
<dbReference type="PANTHER" id="PTHR13691">
    <property type="entry name" value="RIBOSOMAL PROTEIN L2"/>
    <property type="match status" value="1"/>
</dbReference>
<feature type="region of interest" description="Disordered" evidence="6">
    <location>
        <begin position="51"/>
        <end position="76"/>
    </location>
</feature>
<organism evidence="7 8">
    <name type="scientific">Macrostomum lignano</name>
    <dbReference type="NCBI Taxonomy" id="282301"/>
    <lineage>
        <taxon>Eukaryota</taxon>
        <taxon>Metazoa</taxon>
        <taxon>Spiralia</taxon>
        <taxon>Lophotrochozoa</taxon>
        <taxon>Platyhelminthes</taxon>
        <taxon>Rhabditophora</taxon>
        <taxon>Macrostomorpha</taxon>
        <taxon>Macrostomida</taxon>
        <taxon>Macrostomidae</taxon>
        <taxon>Macrostomum</taxon>
    </lineage>
</organism>
<dbReference type="InterPro" id="IPR002171">
    <property type="entry name" value="Ribosomal_uL2"/>
</dbReference>
<dbReference type="GO" id="GO:0003735">
    <property type="term" value="F:structural constituent of ribosome"/>
    <property type="evidence" value="ECO:0007669"/>
    <property type="project" value="InterPro"/>
</dbReference>
<evidence type="ECO:0000256" key="6">
    <source>
        <dbReference type="SAM" id="MobiDB-lite"/>
    </source>
</evidence>
<evidence type="ECO:0000256" key="1">
    <source>
        <dbReference type="ARBA" id="ARBA00005636"/>
    </source>
</evidence>
<dbReference type="Gene3D" id="4.10.950.10">
    <property type="entry name" value="Ribosomal protein L2, domain 3"/>
    <property type="match status" value="1"/>
</dbReference>
<feature type="compositionally biased region" description="Pro residues" evidence="6">
    <location>
        <begin position="287"/>
        <end position="299"/>
    </location>
</feature>
<dbReference type="GO" id="GO:0022625">
    <property type="term" value="C:cytosolic large ribosomal subunit"/>
    <property type="evidence" value="ECO:0007669"/>
    <property type="project" value="TreeGrafter"/>
</dbReference>
<keyword evidence="7" id="KW-1185">Reference proteome</keyword>
<dbReference type="WBParaSite" id="snap_masked-unitig_3105-processed-gene-0.0-mRNA-1">
    <property type="protein sequence ID" value="snap_masked-unitig_3105-processed-gene-0.0-mRNA-1"/>
    <property type="gene ID" value="snap_masked-unitig_3105-processed-gene-0.0"/>
</dbReference>